<dbReference type="SUPFAM" id="SSF51735">
    <property type="entry name" value="NAD(P)-binding Rossmann-fold domains"/>
    <property type="match status" value="1"/>
</dbReference>
<dbReference type="InterPro" id="IPR036291">
    <property type="entry name" value="NAD(P)-bd_dom_sf"/>
</dbReference>
<gene>
    <name evidence="3" type="ORF">UFOPK3773_02273</name>
</gene>
<evidence type="ECO:0000313" key="3">
    <source>
        <dbReference type="EMBL" id="CAB4964592.1"/>
    </source>
</evidence>
<dbReference type="InterPro" id="IPR020904">
    <property type="entry name" value="Sc_DH/Rdtase_CS"/>
</dbReference>
<evidence type="ECO:0000256" key="2">
    <source>
        <dbReference type="ARBA" id="ARBA00023002"/>
    </source>
</evidence>
<dbReference type="PRINTS" id="PR00081">
    <property type="entry name" value="GDHRDH"/>
</dbReference>
<dbReference type="PANTHER" id="PTHR43391">
    <property type="entry name" value="RETINOL DEHYDROGENASE-RELATED"/>
    <property type="match status" value="1"/>
</dbReference>
<proteinExistence type="inferred from homology"/>
<protein>
    <submittedName>
        <fullName evidence="3">Unannotated protein</fullName>
    </submittedName>
</protein>
<dbReference type="GO" id="GO:0016491">
    <property type="term" value="F:oxidoreductase activity"/>
    <property type="evidence" value="ECO:0007669"/>
    <property type="project" value="UniProtKB-KW"/>
</dbReference>
<dbReference type="AlphaFoldDB" id="A0A6J7LC23"/>
<organism evidence="3">
    <name type="scientific">freshwater metagenome</name>
    <dbReference type="NCBI Taxonomy" id="449393"/>
    <lineage>
        <taxon>unclassified sequences</taxon>
        <taxon>metagenomes</taxon>
        <taxon>ecological metagenomes</taxon>
    </lineage>
</organism>
<dbReference type="Pfam" id="PF00106">
    <property type="entry name" value="adh_short"/>
    <property type="match status" value="1"/>
</dbReference>
<dbReference type="Gene3D" id="3.40.50.720">
    <property type="entry name" value="NAD(P)-binding Rossmann-like Domain"/>
    <property type="match status" value="1"/>
</dbReference>
<sequence length="217" mass="22883">MAADIGAVACAGDAASEAGVASLIEAAERLGPVALYAANAGIGTNRGIDALESDWAASWEVNVMAHVRAARILVPRWLETGERGRFVVTASAAGLLTMLGDAPYSVTKHGALAFAEWLAATYGARGISVHAICPQAVRTQMYDDAGPLRAVLDLHPVLDASDVAEALWAAMAEGRFLVLPHPEVADFYSFRAARPDKWLAGMGRLQQQLLDTEGVTE</sequence>
<dbReference type="PANTHER" id="PTHR43391:SF26">
    <property type="entry name" value="BLL7251 PROTEIN"/>
    <property type="match status" value="1"/>
</dbReference>
<keyword evidence="2" id="KW-0560">Oxidoreductase</keyword>
<dbReference type="InterPro" id="IPR002347">
    <property type="entry name" value="SDR_fam"/>
</dbReference>
<reference evidence="3" key="1">
    <citation type="submission" date="2020-05" db="EMBL/GenBank/DDBJ databases">
        <authorList>
            <person name="Chiriac C."/>
            <person name="Salcher M."/>
            <person name="Ghai R."/>
            <person name="Kavagutti S V."/>
        </authorList>
    </citation>
    <scope>NUCLEOTIDE SEQUENCE</scope>
</reference>
<name>A0A6J7LC23_9ZZZZ</name>
<dbReference type="EMBL" id="CAFBNF010000374">
    <property type="protein sequence ID" value="CAB4964592.1"/>
    <property type="molecule type" value="Genomic_DNA"/>
</dbReference>
<accession>A0A6J7LC23</accession>
<dbReference type="PROSITE" id="PS00061">
    <property type="entry name" value="ADH_SHORT"/>
    <property type="match status" value="1"/>
</dbReference>
<dbReference type="CDD" id="cd05233">
    <property type="entry name" value="SDR_c"/>
    <property type="match status" value="1"/>
</dbReference>
<evidence type="ECO:0000256" key="1">
    <source>
        <dbReference type="ARBA" id="ARBA00006484"/>
    </source>
</evidence>
<comment type="similarity">
    <text evidence="1">Belongs to the short-chain dehydrogenases/reductases (SDR) family.</text>
</comment>